<keyword evidence="1" id="KW-0812">Transmembrane</keyword>
<comment type="caution">
    <text evidence="2">The sequence shown here is derived from an EMBL/GenBank/DDBJ whole genome shotgun (WGS) entry which is preliminary data.</text>
</comment>
<proteinExistence type="predicted"/>
<name>A0ABD6FJD1_9PSEU</name>
<sequence length="77" mass="8822">MWRLGFKFWRAWVWLRVLIPTALLLWAVHRVYGAGTEFRIVALFLLGIALGTGFVLGDLARRELGGTLGRQVRGLRR</sequence>
<organism evidence="2 3">
    <name type="scientific">Thermocrispum agreste</name>
    <dbReference type="NCBI Taxonomy" id="37925"/>
    <lineage>
        <taxon>Bacteria</taxon>
        <taxon>Bacillati</taxon>
        <taxon>Actinomycetota</taxon>
        <taxon>Actinomycetes</taxon>
        <taxon>Pseudonocardiales</taxon>
        <taxon>Pseudonocardiaceae</taxon>
        <taxon>Thermocrispum</taxon>
    </lineage>
</organism>
<dbReference type="Proteomes" id="UP000249324">
    <property type="component" value="Unassembled WGS sequence"/>
</dbReference>
<keyword evidence="1" id="KW-0472">Membrane</keyword>
<dbReference type="EMBL" id="QGUI02000331">
    <property type="protein sequence ID" value="MFO7194039.1"/>
    <property type="molecule type" value="Genomic_DNA"/>
</dbReference>
<gene>
    <name evidence="2" type="ORF">DIU77_017490</name>
</gene>
<protein>
    <submittedName>
        <fullName evidence="2">Uncharacterized protein</fullName>
    </submittedName>
</protein>
<feature type="transmembrane region" description="Helical" evidence="1">
    <location>
        <begin position="12"/>
        <end position="32"/>
    </location>
</feature>
<accession>A0ABD6FJD1</accession>
<evidence type="ECO:0000313" key="3">
    <source>
        <dbReference type="Proteomes" id="UP000249324"/>
    </source>
</evidence>
<evidence type="ECO:0000256" key="1">
    <source>
        <dbReference type="SAM" id="Phobius"/>
    </source>
</evidence>
<dbReference type="AlphaFoldDB" id="A0ABD6FJD1"/>
<keyword evidence="1" id="KW-1133">Transmembrane helix</keyword>
<feature type="transmembrane region" description="Helical" evidence="1">
    <location>
        <begin position="38"/>
        <end position="60"/>
    </location>
</feature>
<evidence type="ECO:0000313" key="2">
    <source>
        <dbReference type="EMBL" id="MFO7194039.1"/>
    </source>
</evidence>
<reference evidence="2 3" key="1">
    <citation type="journal article" date="2021" name="BMC Genomics">
        <title>Genome-resolved metagenome and metatranscriptome analyses of thermophilic composting reveal key bacterial players and their metabolic interactions.</title>
        <authorList>
            <person name="Braga L.P.P."/>
            <person name="Pereira R.V."/>
            <person name="Martins L.F."/>
            <person name="Moura L.M.S."/>
            <person name="Sanchez F.B."/>
            <person name="Patane J.S.L."/>
            <person name="da Silva A.M."/>
            <person name="Setubal J.C."/>
        </authorList>
    </citation>
    <scope>NUCLEOTIDE SEQUENCE [LARGE SCALE GENOMIC DNA]</scope>
    <source>
        <strain evidence="2">ZC4RG45</strain>
    </source>
</reference>